<dbReference type="RefSeq" id="WP_013921627.1">
    <property type="nucleotide sequence ID" value="NC_015693.1"/>
</dbReference>
<feature type="transmembrane region" description="Helical" evidence="1">
    <location>
        <begin position="34"/>
        <end position="52"/>
    </location>
</feature>
<sequence length="118" mass="13179">MKQRYRYRRGLGMIGGPHHDDNPLTIMANLFETGLVFALGFMVSLISAMNLLDMFNPETKVTVTTERKDGMQIMVKEGNKTTIRRLTKNVGAGDGTRLGVAYRLADGSVIYVPENEKK</sequence>
<reference evidence="2 3" key="2">
    <citation type="journal article" date="2012" name="Stand. Genomic Sci.">
        <title>Complete genome sequence of the aquatic bacterium Runella slithyformis type strain (LSU 4(T)).</title>
        <authorList>
            <person name="Copeland A."/>
            <person name="Zhang X."/>
            <person name="Misra M."/>
            <person name="Lapidus A."/>
            <person name="Nolan M."/>
            <person name="Lucas S."/>
            <person name="Deshpande S."/>
            <person name="Cheng J.F."/>
            <person name="Tapia R."/>
            <person name="Goodwin L.A."/>
            <person name="Pitluck S."/>
            <person name="Liolios K."/>
            <person name="Pagani I."/>
            <person name="Ivanova N."/>
            <person name="Mikhailova N."/>
            <person name="Pati A."/>
            <person name="Chen A."/>
            <person name="Palaniappan K."/>
            <person name="Land M."/>
            <person name="Hauser L."/>
            <person name="Pan C."/>
            <person name="Jeffries C.D."/>
            <person name="Detter J.C."/>
            <person name="Brambilla E.M."/>
            <person name="Rohde M."/>
            <person name="Djao O.D."/>
            <person name="Goker M."/>
            <person name="Sikorski J."/>
            <person name="Tindall B.J."/>
            <person name="Woyke T."/>
            <person name="Bristow J."/>
            <person name="Eisen J.A."/>
            <person name="Markowitz V."/>
            <person name="Hugenholtz P."/>
            <person name="Kyrpides N.C."/>
            <person name="Klenk H.P."/>
            <person name="Mavromatis K."/>
        </authorList>
    </citation>
    <scope>NUCLEOTIDE SEQUENCE [LARGE SCALE GENOMIC DNA]</scope>
    <source>
        <strain evidence="3">ATCC 29530 / DSM 19594 / LMG 11500 / NCIMB 11436 / LSU 4</strain>
    </source>
</reference>
<name>A0A7U4E8Q9_RUNSL</name>
<keyword evidence="1" id="KW-0472">Membrane</keyword>
<dbReference type="InterPro" id="IPR018676">
    <property type="entry name" value="DUF2149"/>
</dbReference>
<protein>
    <recommendedName>
        <fullName evidence="4">DUF2149 domain-containing protein</fullName>
    </recommendedName>
</protein>
<evidence type="ECO:0000313" key="3">
    <source>
        <dbReference type="Proteomes" id="UP000000493"/>
    </source>
</evidence>
<keyword evidence="1" id="KW-1133">Transmembrane helix</keyword>
<accession>A0A7U4E8Q9</accession>
<keyword evidence="1" id="KW-0812">Transmembrane</keyword>
<dbReference type="AlphaFoldDB" id="A0A7U4E8Q9"/>
<keyword evidence="2" id="KW-0614">Plasmid</keyword>
<dbReference type="Pfam" id="PF09919">
    <property type="entry name" value="DUF2149"/>
    <property type="match status" value="1"/>
</dbReference>
<evidence type="ECO:0008006" key="4">
    <source>
        <dbReference type="Google" id="ProtNLM"/>
    </source>
</evidence>
<dbReference type="KEGG" id="rsi:Runsl_5667"/>
<dbReference type="Proteomes" id="UP000000493">
    <property type="component" value="Plasmid pRUNSL01"/>
</dbReference>
<reference evidence="3" key="1">
    <citation type="submission" date="2011-06" db="EMBL/GenBank/DDBJ databases">
        <title>The complete genome of plasmid 1 of Runella slithyformis DSM 19594.</title>
        <authorList>
            <consortium name="US DOE Joint Genome Institute (JGI-PGF)"/>
            <person name="Lucas S."/>
            <person name="Han J."/>
            <person name="Lapidus A."/>
            <person name="Bruce D."/>
            <person name="Goodwin L."/>
            <person name="Pitluck S."/>
            <person name="Peters L."/>
            <person name="Kyrpides N."/>
            <person name="Mavromatis K."/>
            <person name="Ivanova N."/>
            <person name="Ovchinnikova G."/>
            <person name="Zhang X."/>
            <person name="Misra M."/>
            <person name="Detter J.C."/>
            <person name="Tapia R."/>
            <person name="Han C."/>
            <person name="Land M."/>
            <person name="Hauser L."/>
            <person name="Markowitz V."/>
            <person name="Cheng J.-F."/>
            <person name="Hugenholtz P."/>
            <person name="Woyke T."/>
            <person name="Wu D."/>
            <person name="Tindall B."/>
            <person name="Faehrich R."/>
            <person name="Brambilla E."/>
            <person name="Klenk H.-P."/>
            <person name="Eisen J.A."/>
        </authorList>
    </citation>
    <scope>NUCLEOTIDE SEQUENCE [LARGE SCALE GENOMIC DNA]</scope>
    <source>
        <strain evidence="3">ATCC 29530 / DSM 19594 / LMG 11500 / NCIMB 11436 / LSU 4</strain>
        <plasmid evidence="3">pRUNSL01</plasmid>
    </source>
</reference>
<evidence type="ECO:0000256" key="1">
    <source>
        <dbReference type="SAM" id="Phobius"/>
    </source>
</evidence>
<geneLocation type="plasmid" evidence="2 3">
    <name>pRUNSL01</name>
</geneLocation>
<proteinExistence type="predicted"/>
<dbReference type="EMBL" id="CP002860">
    <property type="protein sequence ID" value="AEI51956.1"/>
    <property type="molecule type" value="Genomic_DNA"/>
</dbReference>
<keyword evidence="3" id="KW-1185">Reference proteome</keyword>
<evidence type="ECO:0000313" key="2">
    <source>
        <dbReference type="EMBL" id="AEI51956.1"/>
    </source>
</evidence>
<gene>
    <name evidence="2" type="ordered locus">Runsl_5667</name>
</gene>
<organism evidence="2 3">
    <name type="scientific">Runella slithyformis (strain ATCC 29530 / DSM 19594 / LMG 11500 / NCIMB 11436 / LSU 4)</name>
    <dbReference type="NCBI Taxonomy" id="761193"/>
    <lineage>
        <taxon>Bacteria</taxon>
        <taxon>Pseudomonadati</taxon>
        <taxon>Bacteroidota</taxon>
        <taxon>Cytophagia</taxon>
        <taxon>Cytophagales</taxon>
        <taxon>Spirosomataceae</taxon>
        <taxon>Runella</taxon>
    </lineage>
</organism>